<proteinExistence type="predicted"/>
<evidence type="ECO:0000256" key="4">
    <source>
        <dbReference type="ARBA" id="ARBA00022692"/>
    </source>
</evidence>
<gene>
    <name evidence="9" type="ORF">JCM9140_3893</name>
</gene>
<name>W4Q6P2_9BACI</name>
<dbReference type="Proteomes" id="UP000018890">
    <property type="component" value="Unassembled WGS sequence"/>
</dbReference>
<evidence type="ECO:0000313" key="10">
    <source>
        <dbReference type="Proteomes" id="UP000018890"/>
    </source>
</evidence>
<dbReference type="Pfam" id="PF04290">
    <property type="entry name" value="DctQ"/>
    <property type="match status" value="1"/>
</dbReference>
<dbReference type="GO" id="GO:0005886">
    <property type="term" value="C:plasma membrane"/>
    <property type="evidence" value="ECO:0007669"/>
    <property type="project" value="UniProtKB-SubCell"/>
</dbReference>
<evidence type="ECO:0000256" key="1">
    <source>
        <dbReference type="ARBA" id="ARBA00004651"/>
    </source>
</evidence>
<evidence type="ECO:0000256" key="3">
    <source>
        <dbReference type="ARBA" id="ARBA00022475"/>
    </source>
</evidence>
<dbReference type="InterPro" id="IPR055348">
    <property type="entry name" value="DctQ"/>
</dbReference>
<dbReference type="EMBL" id="BAUT01000062">
    <property type="protein sequence ID" value="GAE27736.1"/>
    <property type="molecule type" value="Genomic_DNA"/>
</dbReference>
<sequence>MDSLLQKLKGKAKLFLSLFIDLVVIGFAIIVFLSGMELVQSTANQPSVALNISMSWVYMSIPIAMALIIFNTVFEIVEKIKTKTIDISTE</sequence>
<feature type="transmembrane region" description="Helical" evidence="7">
    <location>
        <begin position="12"/>
        <end position="36"/>
    </location>
</feature>
<feature type="domain" description="Tripartite ATP-independent periplasmic transporters DctQ component" evidence="8">
    <location>
        <begin position="1"/>
        <end position="81"/>
    </location>
</feature>
<dbReference type="STRING" id="1236970.JCM9140_3893"/>
<keyword evidence="10" id="KW-1185">Reference proteome</keyword>
<dbReference type="AlphaFoldDB" id="W4Q6P2"/>
<keyword evidence="3" id="KW-1003">Cell membrane</keyword>
<organism evidence="9 10">
    <name type="scientific">Halalkalibacter wakoensis JCM 9140</name>
    <dbReference type="NCBI Taxonomy" id="1236970"/>
    <lineage>
        <taxon>Bacteria</taxon>
        <taxon>Bacillati</taxon>
        <taxon>Bacillota</taxon>
        <taxon>Bacilli</taxon>
        <taxon>Bacillales</taxon>
        <taxon>Bacillaceae</taxon>
        <taxon>Halalkalibacter</taxon>
    </lineage>
</organism>
<evidence type="ECO:0000256" key="5">
    <source>
        <dbReference type="ARBA" id="ARBA00022989"/>
    </source>
</evidence>
<evidence type="ECO:0000256" key="6">
    <source>
        <dbReference type="ARBA" id="ARBA00023136"/>
    </source>
</evidence>
<keyword evidence="6 7" id="KW-0472">Membrane</keyword>
<feature type="transmembrane region" description="Helical" evidence="7">
    <location>
        <begin position="56"/>
        <end position="74"/>
    </location>
</feature>
<comment type="subcellular location">
    <subcellularLocation>
        <location evidence="1">Cell membrane</location>
        <topology evidence="1">Multi-pass membrane protein</topology>
    </subcellularLocation>
</comment>
<comment type="caution">
    <text evidence="9">The sequence shown here is derived from an EMBL/GenBank/DDBJ whole genome shotgun (WGS) entry which is preliminary data.</text>
</comment>
<reference evidence="9" key="1">
    <citation type="journal article" date="2014" name="Genome Announc.">
        <title>Draft Genome Sequences of Three Alkaliphilic Bacillus Strains, Bacillus wakoensis JCM 9140T, Bacillus akibai JCM 9157T, and Bacillus hemicellulosilyticus JCM 9152T.</title>
        <authorList>
            <person name="Yuki M."/>
            <person name="Oshima K."/>
            <person name="Suda W."/>
            <person name="Oshida Y."/>
            <person name="Kitamura K."/>
            <person name="Iida T."/>
            <person name="Hattori M."/>
            <person name="Ohkuma M."/>
        </authorList>
    </citation>
    <scope>NUCLEOTIDE SEQUENCE [LARGE SCALE GENOMIC DNA]</scope>
    <source>
        <strain evidence="9">JCM 9140</strain>
    </source>
</reference>
<evidence type="ECO:0000313" key="9">
    <source>
        <dbReference type="EMBL" id="GAE27736.1"/>
    </source>
</evidence>
<evidence type="ECO:0000259" key="8">
    <source>
        <dbReference type="Pfam" id="PF04290"/>
    </source>
</evidence>
<keyword evidence="5 7" id="KW-1133">Transmembrane helix</keyword>
<protein>
    <recommendedName>
        <fullName evidence="8">Tripartite ATP-independent periplasmic transporters DctQ component domain-containing protein</fullName>
    </recommendedName>
</protein>
<keyword evidence="4 7" id="KW-0812">Transmembrane</keyword>
<keyword evidence="2" id="KW-0813">Transport</keyword>
<evidence type="ECO:0000256" key="7">
    <source>
        <dbReference type="SAM" id="Phobius"/>
    </source>
</evidence>
<accession>W4Q6P2</accession>
<evidence type="ECO:0000256" key="2">
    <source>
        <dbReference type="ARBA" id="ARBA00022448"/>
    </source>
</evidence>